<proteinExistence type="predicted"/>
<dbReference type="InterPro" id="IPR000182">
    <property type="entry name" value="GNAT_dom"/>
</dbReference>
<dbReference type="AlphaFoldDB" id="A0A3N1CSW9"/>
<dbReference type="Pfam" id="PF13302">
    <property type="entry name" value="Acetyltransf_3"/>
    <property type="match status" value="1"/>
</dbReference>
<keyword evidence="3" id="KW-1185">Reference proteome</keyword>
<name>A0A3N1CSW9_9ACTN</name>
<gene>
    <name evidence="2" type="ORF">EDD29_1794</name>
</gene>
<dbReference type="PROSITE" id="PS51186">
    <property type="entry name" value="GNAT"/>
    <property type="match status" value="1"/>
</dbReference>
<dbReference type="GO" id="GO:1990189">
    <property type="term" value="F:protein N-terminal-serine acetyltransferase activity"/>
    <property type="evidence" value="ECO:0007669"/>
    <property type="project" value="TreeGrafter"/>
</dbReference>
<sequence>MVRDLGDGVGMVLRGPELAEEYHRVLLGNRARLLRWDPGAMPDPLTVAKVRERMARDAFEALTGVRVPVAIVVRDGEGWRIAGGASLRLGRRGTGEIGYWVDAAVEGRGVACRAVSALLEYGFTELGLRQVRLSTDAGNHRSRALARRLGFTPEHRAPAEADRTGEIAYTLAAGHWRRPG</sequence>
<dbReference type="InterPro" id="IPR016181">
    <property type="entry name" value="Acyl_CoA_acyltransferase"/>
</dbReference>
<keyword evidence="2" id="KW-0808">Transferase</keyword>
<feature type="domain" description="N-acetyltransferase" evidence="1">
    <location>
        <begin position="20"/>
        <end position="172"/>
    </location>
</feature>
<evidence type="ECO:0000313" key="2">
    <source>
        <dbReference type="EMBL" id="ROO84274.1"/>
    </source>
</evidence>
<comment type="caution">
    <text evidence="2">The sequence shown here is derived from an EMBL/GenBank/DDBJ whole genome shotgun (WGS) entry which is preliminary data.</text>
</comment>
<accession>A0A3N1CSW9</accession>
<dbReference type="Gene3D" id="3.40.630.30">
    <property type="match status" value="1"/>
</dbReference>
<dbReference type="SUPFAM" id="SSF55729">
    <property type="entry name" value="Acyl-CoA N-acyltransferases (Nat)"/>
    <property type="match status" value="1"/>
</dbReference>
<dbReference type="GO" id="GO:0005737">
    <property type="term" value="C:cytoplasm"/>
    <property type="evidence" value="ECO:0007669"/>
    <property type="project" value="TreeGrafter"/>
</dbReference>
<dbReference type="PANTHER" id="PTHR43441">
    <property type="entry name" value="RIBOSOMAL-PROTEIN-SERINE ACETYLTRANSFERASE"/>
    <property type="match status" value="1"/>
</dbReference>
<dbReference type="PANTHER" id="PTHR43441:SF2">
    <property type="entry name" value="FAMILY ACETYLTRANSFERASE, PUTATIVE (AFU_ORTHOLOGUE AFUA_7G00850)-RELATED"/>
    <property type="match status" value="1"/>
</dbReference>
<evidence type="ECO:0000313" key="3">
    <source>
        <dbReference type="Proteomes" id="UP000272400"/>
    </source>
</evidence>
<organism evidence="2 3">
    <name type="scientific">Actinocorallia herbida</name>
    <dbReference type="NCBI Taxonomy" id="58109"/>
    <lineage>
        <taxon>Bacteria</taxon>
        <taxon>Bacillati</taxon>
        <taxon>Actinomycetota</taxon>
        <taxon>Actinomycetes</taxon>
        <taxon>Streptosporangiales</taxon>
        <taxon>Thermomonosporaceae</taxon>
        <taxon>Actinocorallia</taxon>
    </lineage>
</organism>
<dbReference type="EMBL" id="RJKE01000001">
    <property type="protein sequence ID" value="ROO84274.1"/>
    <property type="molecule type" value="Genomic_DNA"/>
</dbReference>
<evidence type="ECO:0000259" key="1">
    <source>
        <dbReference type="PROSITE" id="PS51186"/>
    </source>
</evidence>
<protein>
    <submittedName>
        <fullName evidence="2">Ribosomal-protein-alanine N-acetyltransferase/ribosomal-protein-serine acetyltransferase</fullName>
    </submittedName>
</protein>
<reference evidence="2 3" key="1">
    <citation type="submission" date="2018-11" db="EMBL/GenBank/DDBJ databases">
        <title>Sequencing the genomes of 1000 actinobacteria strains.</title>
        <authorList>
            <person name="Klenk H.-P."/>
        </authorList>
    </citation>
    <scope>NUCLEOTIDE SEQUENCE [LARGE SCALE GENOMIC DNA]</scope>
    <source>
        <strain evidence="2 3">DSM 44254</strain>
    </source>
</reference>
<dbReference type="InterPro" id="IPR051908">
    <property type="entry name" value="Ribosomal_N-acetyltransferase"/>
</dbReference>
<dbReference type="GO" id="GO:0008999">
    <property type="term" value="F:protein-N-terminal-alanine acetyltransferase activity"/>
    <property type="evidence" value="ECO:0007669"/>
    <property type="project" value="TreeGrafter"/>
</dbReference>
<dbReference type="Proteomes" id="UP000272400">
    <property type="component" value="Unassembled WGS sequence"/>
</dbReference>